<keyword evidence="3" id="KW-0413">Isomerase</keyword>
<organism evidence="3 4">
    <name type="scientific">Actinacidiphila yanglinensis</name>
    <dbReference type="NCBI Taxonomy" id="310779"/>
    <lineage>
        <taxon>Bacteria</taxon>
        <taxon>Bacillati</taxon>
        <taxon>Actinomycetota</taxon>
        <taxon>Actinomycetes</taxon>
        <taxon>Kitasatosporales</taxon>
        <taxon>Streptomycetaceae</taxon>
        <taxon>Actinacidiphila</taxon>
    </lineage>
</organism>
<feature type="domain" description="Mycothiol-dependent maleylpyruvate isomerase metal-binding" evidence="2">
    <location>
        <begin position="26"/>
        <end position="161"/>
    </location>
</feature>
<gene>
    <name evidence="3" type="ORF">SAMN05216223_12783</name>
</gene>
<dbReference type="SUPFAM" id="SSF109854">
    <property type="entry name" value="DinB/YfiT-like putative metalloenzymes"/>
    <property type="match status" value="1"/>
</dbReference>
<evidence type="ECO:0000313" key="3">
    <source>
        <dbReference type="EMBL" id="SEG93297.1"/>
    </source>
</evidence>
<dbReference type="GO" id="GO:0046872">
    <property type="term" value="F:metal ion binding"/>
    <property type="evidence" value="ECO:0007669"/>
    <property type="project" value="InterPro"/>
</dbReference>
<dbReference type="InterPro" id="IPR024344">
    <property type="entry name" value="MDMPI_metal-binding"/>
</dbReference>
<evidence type="ECO:0000256" key="1">
    <source>
        <dbReference type="SAM" id="MobiDB-lite"/>
    </source>
</evidence>
<dbReference type="OrthoDB" id="4453346at2"/>
<accession>A0A1H6E6N1</accession>
<protein>
    <submittedName>
        <fullName evidence="3">Mycothiol maleylpyruvate isomerase N-terminal domain-containing protein</fullName>
    </submittedName>
</protein>
<dbReference type="InterPro" id="IPR034660">
    <property type="entry name" value="DinB/YfiT-like"/>
</dbReference>
<dbReference type="Proteomes" id="UP000236754">
    <property type="component" value="Unassembled WGS sequence"/>
</dbReference>
<evidence type="ECO:0000259" key="2">
    <source>
        <dbReference type="Pfam" id="PF11716"/>
    </source>
</evidence>
<evidence type="ECO:0000313" key="4">
    <source>
        <dbReference type="Proteomes" id="UP000236754"/>
    </source>
</evidence>
<sequence>MDHPSPETTGHAPHPGPVTADDVALAVALSARTLAQAPDEDWDRPAGDLDWSRWETTEHLADDLFAYALQIGPATPPLTTHVPASWRRERPGGPASTVFVAREEGRDGLLQVLEACGALLVAMVRSTPPTVRAHHVHGVSDPEGFGAMGVVETLVHTHDVATGFGLPWQPPADLCARALHRLFPGAPTDAAPWPVLLWSTGRAELPGRARPAEWRWYGEPRG</sequence>
<reference evidence="3 4" key="1">
    <citation type="submission" date="2016-10" db="EMBL/GenBank/DDBJ databases">
        <authorList>
            <person name="de Groot N.N."/>
        </authorList>
    </citation>
    <scope>NUCLEOTIDE SEQUENCE [LARGE SCALE GENOMIC DNA]</scope>
    <source>
        <strain evidence="3 4">CGMCC 4.2023</strain>
    </source>
</reference>
<dbReference type="RefSeq" id="WP_103890548.1">
    <property type="nucleotide sequence ID" value="NZ_FNVU01000027.1"/>
</dbReference>
<proteinExistence type="predicted"/>
<dbReference type="Pfam" id="PF11716">
    <property type="entry name" value="MDMPI_N"/>
    <property type="match status" value="1"/>
</dbReference>
<keyword evidence="3" id="KW-0670">Pyruvate</keyword>
<name>A0A1H6E6N1_9ACTN</name>
<dbReference type="Gene3D" id="1.20.120.450">
    <property type="entry name" value="dinb family like domain"/>
    <property type="match status" value="1"/>
</dbReference>
<dbReference type="GO" id="GO:0016853">
    <property type="term" value="F:isomerase activity"/>
    <property type="evidence" value="ECO:0007669"/>
    <property type="project" value="UniProtKB-KW"/>
</dbReference>
<dbReference type="AlphaFoldDB" id="A0A1H6E6N1"/>
<keyword evidence="4" id="KW-1185">Reference proteome</keyword>
<feature type="region of interest" description="Disordered" evidence="1">
    <location>
        <begin position="1"/>
        <end position="22"/>
    </location>
</feature>
<dbReference type="EMBL" id="FNVU01000027">
    <property type="protein sequence ID" value="SEG93297.1"/>
    <property type="molecule type" value="Genomic_DNA"/>
</dbReference>